<name>A0ABX2RK61_9ACTN</name>
<feature type="region of interest" description="Disordered" evidence="1">
    <location>
        <begin position="173"/>
        <end position="226"/>
    </location>
</feature>
<feature type="compositionally biased region" description="Polar residues" evidence="1">
    <location>
        <begin position="1"/>
        <end position="19"/>
    </location>
</feature>
<reference evidence="2 3" key="1">
    <citation type="submission" date="2020-07" db="EMBL/GenBank/DDBJ databases">
        <title>Sequencing the genomes of 1000 actinobacteria strains.</title>
        <authorList>
            <person name="Klenk H.-P."/>
        </authorList>
    </citation>
    <scope>NUCLEOTIDE SEQUENCE [LARGE SCALE GENOMIC DNA]</scope>
    <source>
        <strain evidence="2 3">DSM 43814</strain>
    </source>
</reference>
<accession>A0ABX2RK61</accession>
<protein>
    <submittedName>
        <fullName evidence="2">Uncharacterized protein</fullName>
    </submittedName>
</protein>
<organism evidence="2 3">
    <name type="scientific">Micromonospora purpureochromogenes</name>
    <dbReference type="NCBI Taxonomy" id="47872"/>
    <lineage>
        <taxon>Bacteria</taxon>
        <taxon>Bacillati</taxon>
        <taxon>Actinomycetota</taxon>
        <taxon>Actinomycetes</taxon>
        <taxon>Micromonosporales</taxon>
        <taxon>Micromonosporaceae</taxon>
        <taxon>Micromonospora</taxon>
    </lineage>
</organism>
<proteinExistence type="predicted"/>
<comment type="caution">
    <text evidence="2">The sequence shown here is derived from an EMBL/GenBank/DDBJ whole genome shotgun (WGS) entry which is preliminary data.</text>
</comment>
<feature type="compositionally biased region" description="Basic residues" evidence="1">
    <location>
        <begin position="52"/>
        <end position="68"/>
    </location>
</feature>
<keyword evidence="3" id="KW-1185">Reference proteome</keyword>
<evidence type="ECO:0000313" key="3">
    <source>
        <dbReference type="Proteomes" id="UP000631553"/>
    </source>
</evidence>
<feature type="region of interest" description="Disordered" evidence="1">
    <location>
        <begin position="142"/>
        <end position="161"/>
    </location>
</feature>
<evidence type="ECO:0000256" key="1">
    <source>
        <dbReference type="SAM" id="MobiDB-lite"/>
    </source>
</evidence>
<dbReference type="EMBL" id="JACCCQ010000001">
    <property type="protein sequence ID" value="NYF55812.1"/>
    <property type="molecule type" value="Genomic_DNA"/>
</dbReference>
<dbReference type="Proteomes" id="UP000631553">
    <property type="component" value="Unassembled WGS sequence"/>
</dbReference>
<evidence type="ECO:0000313" key="2">
    <source>
        <dbReference type="EMBL" id="NYF55812.1"/>
    </source>
</evidence>
<feature type="region of interest" description="Disordered" evidence="1">
    <location>
        <begin position="1"/>
        <end position="71"/>
    </location>
</feature>
<sequence>MTGLTESGTAVRQSLSSRHQAAASDSPGSVDKRDCHTRHPAPYRSRPAGQKPPKHRKPSLRTTARPRRLLLGYADTRHTCRQADGRCPPPRRTVLIRRRPVVGVRVGWASADLAVVAVSDRRGDRHLGETVSVEVRLRRRAATTTDPGRTGRWSGPGRPAAAVRIAPVSARRDVRFMPESSPQSRDRRHPHPGMAAGPGSLHPLYDRSSKPAGLARTRGRPGMRAPGMMVGRRSLHMVPAPRAPRSRSLPGRDFPPLCERLLVVLTPPVMSIPRSTGGVNPLKELPP</sequence>
<gene>
    <name evidence="2" type="ORF">HDA35_001643</name>
</gene>